<keyword evidence="6" id="KW-1185">Reference proteome</keyword>
<dbReference type="Pfam" id="PF13354">
    <property type="entry name" value="Beta-lactamase2"/>
    <property type="match status" value="1"/>
</dbReference>
<dbReference type="InterPro" id="IPR000871">
    <property type="entry name" value="Beta-lactam_class-A"/>
</dbReference>
<dbReference type="EMBL" id="BAABHB010000015">
    <property type="protein sequence ID" value="GAA4417215.1"/>
    <property type="molecule type" value="Genomic_DNA"/>
</dbReference>
<name>A0ABP8KVR9_9BACT</name>
<dbReference type="Gene3D" id="3.40.710.10">
    <property type="entry name" value="DD-peptidase/beta-lactamase superfamily"/>
    <property type="match status" value="1"/>
</dbReference>
<protein>
    <recommendedName>
        <fullName evidence="3">beta-lactamase</fullName>
        <ecNumber evidence="3">3.5.2.6</ecNumber>
    </recommendedName>
</protein>
<gene>
    <name evidence="5" type="ORF">GCM10023187_49410</name>
</gene>
<evidence type="ECO:0000259" key="4">
    <source>
        <dbReference type="Pfam" id="PF13354"/>
    </source>
</evidence>
<comment type="similarity">
    <text evidence="2">Belongs to the class-A beta-lactamase family.</text>
</comment>
<proteinExistence type="inferred from homology"/>
<evidence type="ECO:0000313" key="5">
    <source>
        <dbReference type="EMBL" id="GAA4417215.1"/>
    </source>
</evidence>
<evidence type="ECO:0000256" key="2">
    <source>
        <dbReference type="ARBA" id="ARBA00009009"/>
    </source>
</evidence>
<dbReference type="EC" id="3.5.2.6" evidence="3"/>
<sequence>MLPDMPILQELSRYSLLRLPLLLSSFLLITSVVSGQSLPSRLSTYLQKLPATARVSLAVEPLQPDSVAAGQSMFAHRADVPVPSASLIKLPILVEAMEWVKAGRLDPDEIHILVDSEKAGGTGVLAAYPSRSRVSYRDLITLMITHSDNTATNVLIQEIGFEAVNQRMQALGLTHTRLNRMMMDTAAVKRGLDNYVAAGELNTLLKKLAGYELATPALCREMLEMLKRCDDQTTIPRLLPKTVAVAHKTGTLTYVRGDAGIVYARRPFVLSVLVQGTNPTDAESIIGEIALICYRFFEQ</sequence>
<dbReference type="PANTHER" id="PTHR35333">
    <property type="entry name" value="BETA-LACTAMASE"/>
    <property type="match status" value="1"/>
</dbReference>
<organism evidence="5 6">
    <name type="scientific">Nibrella viscosa</name>
    <dbReference type="NCBI Taxonomy" id="1084524"/>
    <lineage>
        <taxon>Bacteria</taxon>
        <taxon>Pseudomonadati</taxon>
        <taxon>Bacteroidota</taxon>
        <taxon>Cytophagia</taxon>
        <taxon>Cytophagales</taxon>
        <taxon>Spirosomataceae</taxon>
        <taxon>Nibrella</taxon>
    </lineage>
</organism>
<evidence type="ECO:0000256" key="1">
    <source>
        <dbReference type="ARBA" id="ARBA00001526"/>
    </source>
</evidence>
<dbReference type="PANTHER" id="PTHR35333:SF3">
    <property type="entry name" value="BETA-LACTAMASE-TYPE TRANSPEPTIDASE FOLD CONTAINING PROTEIN"/>
    <property type="match status" value="1"/>
</dbReference>
<comment type="caution">
    <text evidence="5">The sequence shown here is derived from an EMBL/GenBank/DDBJ whole genome shotgun (WGS) entry which is preliminary data.</text>
</comment>
<dbReference type="SUPFAM" id="SSF56601">
    <property type="entry name" value="beta-lactamase/transpeptidase-like"/>
    <property type="match status" value="1"/>
</dbReference>
<reference evidence="6" key="1">
    <citation type="journal article" date="2019" name="Int. J. Syst. Evol. Microbiol.">
        <title>The Global Catalogue of Microorganisms (GCM) 10K type strain sequencing project: providing services to taxonomists for standard genome sequencing and annotation.</title>
        <authorList>
            <consortium name="The Broad Institute Genomics Platform"/>
            <consortium name="The Broad Institute Genome Sequencing Center for Infectious Disease"/>
            <person name="Wu L."/>
            <person name="Ma J."/>
        </authorList>
    </citation>
    <scope>NUCLEOTIDE SEQUENCE [LARGE SCALE GENOMIC DNA]</scope>
    <source>
        <strain evidence="6">JCM 17925</strain>
    </source>
</reference>
<accession>A0ABP8KVR9</accession>
<feature type="domain" description="Beta-lactamase class A catalytic" evidence="4">
    <location>
        <begin position="70"/>
        <end position="274"/>
    </location>
</feature>
<comment type="catalytic activity">
    <reaction evidence="1">
        <text>a beta-lactam + H2O = a substituted beta-amino acid</text>
        <dbReference type="Rhea" id="RHEA:20401"/>
        <dbReference type="ChEBI" id="CHEBI:15377"/>
        <dbReference type="ChEBI" id="CHEBI:35627"/>
        <dbReference type="ChEBI" id="CHEBI:140347"/>
        <dbReference type="EC" id="3.5.2.6"/>
    </reaction>
</comment>
<dbReference type="InterPro" id="IPR045155">
    <property type="entry name" value="Beta-lactam_cat"/>
</dbReference>
<evidence type="ECO:0000256" key="3">
    <source>
        <dbReference type="ARBA" id="ARBA00012865"/>
    </source>
</evidence>
<dbReference type="Proteomes" id="UP001500936">
    <property type="component" value="Unassembled WGS sequence"/>
</dbReference>
<evidence type="ECO:0000313" key="6">
    <source>
        <dbReference type="Proteomes" id="UP001500936"/>
    </source>
</evidence>
<dbReference type="InterPro" id="IPR012338">
    <property type="entry name" value="Beta-lactam/transpept-like"/>
</dbReference>